<dbReference type="InterPro" id="IPR016032">
    <property type="entry name" value="Sig_transdc_resp-reg_C-effctor"/>
</dbReference>
<name>A0ABT0YDZ6_9ACTN</name>
<dbReference type="PROSITE" id="PS50043">
    <property type="entry name" value="HTH_LUXR_2"/>
    <property type="match status" value="1"/>
</dbReference>
<dbReference type="InterPro" id="IPR000792">
    <property type="entry name" value="Tscrpt_reg_LuxR_C"/>
</dbReference>
<dbReference type="Pfam" id="PF00196">
    <property type="entry name" value="GerE"/>
    <property type="match status" value="1"/>
</dbReference>
<evidence type="ECO:0000313" key="3">
    <source>
        <dbReference type="Proteomes" id="UP001523216"/>
    </source>
</evidence>
<reference evidence="2 3" key="1">
    <citation type="submission" date="2022-06" db="EMBL/GenBank/DDBJ databases">
        <title>Actinoplanes abujensis sp. nov., isolated from Nigerian arid soil.</title>
        <authorList>
            <person name="Ding P."/>
        </authorList>
    </citation>
    <scope>NUCLEOTIDE SEQUENCE [LARGE SCALE GENOMIC DNA]</scope>
    <source>
        <strain evidence="3">TRM88002</strain>
    </source>
</reference>
<comment type="caution">
    <text evidence="2">The sequence shown here is derived from an EMBL/GenBank/DDBJ whole genome shotgun (WGS) entry which is preliminary data.</text>
</comment>
<sequence length="57" mass="6249">MAEGLSNLGVAETLLISNASVEKHVTSIFRKLSIAPIDSEHRRVQAVLTYLRANDRG</sequence>
<evidence type="ECO:0000313" key="2">
    <source>
        <dbReference type="EMBL" id="MCM4084281.1"/>
    </source>
</evidence>
<dbReference type="Gene3D" id="1.10.10.10">
    <property type="entry name" value="Winged helix-like DNA-binding domain superfamily/Winged helix DNA-binding domain"/>
    <property type="match status" value="1"/>
</dbReference>
<dbReference type="SUPFAM" id="SSF46894">
    <property type="entry name" value="C-terminal effector domain of the bipartite response regulators"/>
    <property type="match status" value="1"/>
</dbReference>
<feature type="domain" description="HTH luxR-type" evidence="1">
    <location>
        <begin position="1"/>
        <end position="54"/>
    </location>
</feature>
<keyword evidence="3" id="KW-1185">Reference proteome</keyword>
<evidence type="ECO:0000259" key="1">
    <source>
        <dbReference type="PROSITE" id="PS50043"/>
    </source>
</evidence>
<dbReference type="EMBL" id="JAMQOL010000074">
    <property type="protein sequence ID" value="MCM4084281.1"/>
    <property type="molecule type" value="Genomic_DNA"/>
</dbReference>
<organism evidence="2 3">
    <name type="scientific">Paractinoplanes hotanensis</name>
    <dbReference type="NCBI Taxonomy" id="2906497"/>
    <lineage>
        <taxon>Bacteria</taxon>
        <taxon>Bacillati</taxon>
        <taxon>Actinomycetota</taxon>
        <taxon>Actinomycetes</taxon>
        <taxon>Micromonosporales</taxon>
        <taxon>Micromonosporaceae</taxon>
        <taxon>Paractinoplanes</taxon>
    </lineage>
</organism>
<gene>
    <name evidence="2" type="ORF">LXN57_42790</name>
</gene>
<proteinExistence type="predicted"/>
<dbReference type="PROSITE" id="PS00622">
    <property type="entry name" value="HTH_LUXR_1"/>
    <property type="match status" value="1"/>
</dbReference>
<accession>A0ABT0YDZ6</accession>
<dbReference type="Proteomes" id="UP001523216">
    <property type="component" value="Unassembled WGS sequence"/>
</dbReference>
<dbReference type="InterPro" id="IPR036388">
    <property type="entry name" value="WH-like_DNA-bd_sf"/>
</dbReference>
<protein>
    <submittedName>
        <fullName evidence="2">LuxR C-terminal-related transcriptional regulator</fullName>
    </submittedName>
</protein>